<gene>
    <name evidence="2" type="ORF">AVDCRST_MAG41-4587</name>
</gene>
<organism evidence="2">
    <name type="scientific">uncultured Mycobacteriales bacterium</name>
    <dbReference type="NCBI Taxonomy" id="581187"/>
    <lineage>
        <taxon>Bacteria</taxon>
        <taxon>Bacillati</taxon>
        <taxon>Actinomycetota</taxon>
        <taxon>Actinomycetes</taxon>
        <taxon>Mycobacteriales</taxon>
        <taxon>environmental samples</taxon>
    </lineage>
</organism>
<feature type="compositionally biased region" description="Basic and acidic residues" evidence="1">
    <location>
        <begin position="31"/>
        <end position="54"/>
    </location>
</feature>
<evidence type="ECO:0000256" key="1">
    <source>
        <dbReference type="SAM" id="MobiDB-lite"/>
    </source>
</evidence>
<evidence type="ECO:0000313" key="2">
    <source>
        <dbReference type="EMBL" id="CAA9293016.1"/>
    </source>
</evidence>
<dbReference type="AlphaFoldDB" id="A0A6J4K223"/>
<feature type="compositionally biased region" description="Basic and acidic residues" evidence="1">
    <location>
        <begin position="1"/>
        <end position="14"/>
    </location>
</feature>
<protein>
    <submittedName>
        <fullName evidence="2">Uncharacterized protein</fullName>
    </submittedName>
</protein>
<dbReference type="EMBL" id="CADCTP010000445">
    <property type="protein sequence ID" value="CAA9293016.1"/>
    <property type="molecule type" value="Genomic_DNA"/>
</dbReference>
<feature type="non-terminal residue" evidence="2">
    <location>
        <position position="79"/>
    </location>
</feature>
<proteinExistence type="predicted"/>
<feature type="non-terminal residue" evidence="2">
    <location>
        <position position="1"/>
    </location>
</feature>
<reference evidence="2" key="1">
    <citation type="submission" date="2020-02" db="EMBL/GenBank/DDBJ databases">
        <authorList>
            <person name="Meier V. D."/>
        </authorList>
    </citation>
    <scope>NUCLEOTIDE SEQUENCE</scope>
    <source>
        <strain evidence="2">AVDCRST_MAG41</strain>
    </source>
</reference>
<accession>A0A6J4K223</accession>
<feature type="region of interest" description="Disordered" evidence="1">
    <location>
        <begin position="1"/>
        <end position="79"/>
    </location>
</feature>
<sequence>EDRRKPVRDRARRDPHVRRRLVAAGSGPRHGRGDPDDRGRDPLPDLAGHPDDAGQPRPAAGDRRHRGGAPDLQRRPAAV</sequence>
<name>A0A6J4K223_9ACTN</name>